<dbReference type="Gene3D" id="3.30.420.10">
    <property type="entry name" value="Ribonuclease H-like superfamily/Ribonuclease H"/>
    <property type="match status" value="1"/>
</dbReference>
<comment type="caution">
    <text evidence="3">The sequence shown here is derived from an EMBL/GenBank/DDBJ whole genome shotgun (WGS) entry which is preliminary data.</text>
</comment>
<feature type="compositionally biased region" description="Basic and acidic residues" evidence="1">
    <location>
        <begin position="186"/>
        <end position="200"/>
    </location>
</feature>
<dbReference type="EMBL" id="JASPKY010000491">
    <property type="protein sequence ID" value="KAK9695112.1"/>
    <property type="molecule type" value="Genomic_DNA"/>
</dbReference>
<feature type="region of interest" description="Disordered" evidence="1">
    <location>
        <begin position="161"/>
        <end position="200"/>
    </location>
</feature>
<dbReference type="AlphaFoldDB" id="A0AAW1IYL6"/>
<dbReference type="PANTHER" id="PTHR37984:SF5">
    <property type="entry name" value="PROTEIN NYNRIN-LIKE"/>
    <property type="match status" value="1"/>
</dbReference>
<dbReference type="PROSITE" id="PS50994">
    <property type="entry name" value="INTEGRASE"/>
    <property type="match status" value="1"/>
</dbReference>
<dbReference type="InterPro" id="IPR036397">
    <property type="entry name" value="RNaseH_sf"/>
</dbReference>
<dbReference type="InterPro" id="IPR012337">
    <property type="entry name" value="RNaseH-like_sf"/>
</dbReference>
<evidence type="ECO:0000313" key="3">
    <source>
        <dbReference type="EMBL" id="KAK9695112.1"/>
    </source>
</evidence>
<gene>
    <name evidence="3" type="ORF">QE152_g33075</name>
</gene>
<keyword evidence="4" id="KW-1185">Reference proteome</keyword>
<dbReference type="GO" id="GO:0015074">
    <property type="term" value="P:DNA integration"/>
    <property type="evidence" value="ECO:0007669"/>
    <property type="project" value="InterPro"/>
</dbReference>
<feature type="domain" description="Integrase catalytic" evidence="2">
    <location>
        <begin position="1"/>
        <end position="98"/>
    </location>
</feature>
<organism evidence="3 4">
    <name type="scientific">Popillia japonica</name>
    <name type="common">Japanese beetle</name>
    <dbReference type="NCBI Taxonomy" id="7064"/>
    <lineage>
        <taxon>Eukaryota</taxon>
        <taxon>Metazoa</taxon>
        <taxon>Ecdysozoa</taxon>
        <taxon>Arthropoda</taxon>
        <taxon>Hexapoda</taxon>
        <taxon>Insecta</taxon>
        <taxon>Pterygota</taxon>
        <taxon>Neoptera</taxon>
        <taxon>Endopterygota</taxon>
        <taxon>Coleoptera</taxon>
        <taxon>Polyphaga</taxon>
        <taxon>Scarabaeiformia</taxon>
        <taxon>Scarabaeidae</taxon>
        <taxon>Rutelinae</taxon>
        <taxon>Popillia</taxon>
    </lineage>
</organism>
<feature type="compositionally biased region" description="Acidic residues" evidence="1">
    <location>
        <begin position="253"/>
        <end position="267"/>
    </location>
</feature>
<name>A0AAW1IYL6_POPJA</name>
<sequence>MGAPFRVITDRGTSFTDSAFKKLCREKRIDHVLDATSTARANGQVERINRYGTSLASLCKDDEHRDWDKHVSRIQWGINNTMHGATKMTPFGLLFNYEPRNIDGDIIQMHGATKMTPFGLLFNYEPRNIDGDIIQKEILTDQIQGDVNERRQKAIMRIRDDQAKQRKRYNKKRAEAQDYQPGDLVLVRREAPSTGESRKLQEKYKGPYVIVEKLPHDRYRIEDMPETQRNQKFYRGVVAVDALKPFSVHNPDESDETSDEDYEDSENEQMTMQAEEDLSDGNQTVEPPTRGAH</sequence>
<evidence type="ECO:0000259" key="2">
    <source>
        <dbReference type="PROSITE" id="PS50994"/>
    </source>
</evidence>
<evidence type="ECO:0000256" key="1">
    <source>
        <dbReference type="SAM" id="MobiDB-lite"/>
    </source>
</evidence>
<dbReference type="InterPro" id="IPR050951">
    <property type="entry name" value="Retrovirus_Pol_polyprotein"/>
</dbReference>
<dbReference type="Proteomes" id="UP001458880">
    <property type="component" value="Unassembled WGS sequence"/>
</dbReference>
<proteinExistence type="predicted"/>
<feature type="region of interest" description="Disordered" evidence="1">
    <location>
        <begin position="245"/>
        <end position="293"/>
    </location>
</feature>
<reference evidence="3 4" key="1">
    <citation type="journal article" date="2024" name="BMC Genomics">
        <title>De novo assembly and annotation of Popillia japonica's genome with initial clues to its potential as an invasive pest.</title>
        <authorList>
            <person name="Cucini C."/>
            <person name="Boschi S."/>
            <person name="Funari R."/>
            <person name="Cardaioli E."/>
            <person name="Iannotti N."/>
            <person name="Marturano G."/>
            <person name="Paoli F."/>
            <person name="Bruttini M."/>
            <person name="Carapelli A."/>
            <person name="Frati F."/>
            <person name="Nardi F."/>
        </authorList>
    </citation>
    <scope>NUCLEOTIDE SEQUENCE [LARGE SCALE GENOMIC DNA]</scope>
    <source>
        <strain evidence="3">DMR45628</strain>
    </source>
</reference>
<dbReference type="InterPro" id="IPR001584">
    <property type="entry name" value="Integrase_cat-core"/>
</dbReference>
<dbReference type="SUPFAM" id="SSF53098">
    <property type="entry name" value="Ribonuclease H-like"/>
    <property type="match status" value="1"/>
</dbReference>
<evidence type="ECO:0000313" key="4">
    <source>
        <dbReference type="Proteomes" id="UP001458880"/>
    </source>
</evidence>
<protein>
    <recommendedName>
        <fullName evidence="2">Integrase catalytic domain-containing protein</fullName>
    </recommendedName>
</protein>
<dbReference type="GO" id="GO:0003676">
    <property type="term" value="F:nucleic acid binding"/>
    <property type="evidence" value="ECO:0007669"/>
    <property type="project" value="InterPro"/>
</dbReference>
<dbReference type="PANTHER" id="PTHR37984">
    <property type="entry name" value="PROTEIN CBG26694"/>
    <property type="match status" value="1"/>
</dbReference>
<accession>A0AAW1IYL6</accession>